<dbReference type="GO" id="GO:0000976">
    <property type="term" value="F:transcription cis-regulatory region binding"/>
    <property type="evidence" value="ECO:0007669"/>
    <property type="project" value="TreeGrafter"/>
</dbReference>
<dbReference type="InterPro" id="IPR001647">
    <property type="entry name" value="HTH_TetR"/>
</dbReference>
<accession>A0A7W5FT65</accession>
<dbReference type="InterPro" id="IPR036271">
    <property type="entry name" value="Tet_transcr_reg_TetR-rel_C_sf"/>
</dbReference>
<name>A0A7W5FT65_9BURK</name>
<proteinExistence type="predicted"/>
<dbReference type="GO" id="GO:0003700">
    <property type="term" value="F:DNA-binding transcription factor activity"/>
    <property type="evidence" value="ECO:0007669"/>
    <property type="project" value="TreeGrafter"/>
</dbReference>
<dbReference type="PANTHER" id="PTHR30055:SF146">
    <property type="entry name" value="HTH-TYPE TRANSCRIPTIONAL DUAL REGULATOR CECR"/>
    <property type="match status" value="1"/>
</dbReference>
<dbReference type="Pfam" id="PF14246">
    <property type="entry name" value="TetR_C_7"/>
    <property type="match status" value="1"/>
</dbReference>
<protein>
    <submittedName>
        <fullName evidence="5">AcrR family transcriptional regulator</fullName>
    </submittedName>
</protein>
<dbReference type="RefSeq" id="WP_183439817.1">
    <property type="nucleotide sequence ID" value="NZ_JACHXD010000002.1"/>
</dbReference>
<comment type="caution">
    <text evidence="5">The sequence shown here is derived from an EMBL/GenBank/DDBJ whole genome shotgun (WGS) entry which is preliminary data.</text>
</comment>
<feature type="compositionally biased region" description="Polar residues" evidence="3">
    <location>
        <begin position="1"/>
        <end position="12"/>
    </location>
</feature>
<sequence>MPDLPTTAQPPTDSEPCIQCKAGRPRASEAEARQLELMNTAARLFMEKGYSKVSLEMIAREAHVAVRTIYVKFGGKAGLFHAILTYKREDFMASLDDLDTTVQPLRDILLDFSQRFTELITSSAALRLHRMVIAEARSNPELAEAFFEGGPKQTREMLTRFFSRPDIRSQMRDDIPPHMLTIYLLNLVMGDHMKRYLFDVETHDTLEQVRQHLEAAIDLFLRGTLR</sequence>
<dbReference type="Pfam" id="PF00440">
    <property type="entry name" value="TetR_N"/>
    <property type="match status" value="1"/>
</dbReference>
<dbReference type="PANTHER" id="PTHR30055">
    <property type="entry name" value="HTH-TYPE TRANSCRIPTIONAL REGULATOR RUTR"/>
    <property type="match status" value="1"/>
</dbReference>
<evidence type="ECO:0000256" key="3">
    <source>
        <dbReference type="SAM" id="MobiDB-lite"/>
    </source>
</evidence>
<gene>
    <name evidence="5" type="ORF">FHS03_000904</name>
</gene>
<dbReference type="EMBL" id="JACHXD010000002">
    <property type="protein sequence ID" value="MBB3117878.1"/>
    <property type="molecule type" value="Genomic_DNA"/>
</dbReference>
<reference evidence="5 6" key="1">
    <citation type="submission" date="2020-08" db="EMBL/GenBank/DDBJ databases">
        <title>Genomic Encyclopedia of Type Strains, Phase III (KMG-III): the genomes of soil and plant-associated and newly described type strains.</title>
        <authorList>
            <person name="Whitman W."/>
        </authorList>
    </citation>
    <scope>NUCLEOTIDE SEQUENCE [LARGE SCALE GENOMIC DNA]</scope>
    <source>
        <strain evidence="5 6">CECT 8897</strain>
    </source>
</reference>
<dbReference type="Gene3D" id="1.10.357.10">
    <property type="entry name" value="Tetracycline Repressor, domain 2"/>
    <property type="match status" value="1"/>
</dbReference>
<evidence type="ECO:0000256" key="1">
    <source>
        <dbReference type="ARBA" id="ARBA00023125"/>
    </source>
</evidence>
<evidence type="ECO:0000259" key="4">
    <source>
        <dbReference type="PROSITE" id="PS50977"/>
    </source>
</evidence>
<dbReference type="PRINTS" id="PR00455">
    <property type="entry name" value="HTHTETR"/>
</dbReference>
<dbReference type="InterPro" id="IPR009057">
    <property type="entry name" value="Homeodomain-like_sf"/>
</dbReference>
<feature type="domain" description="HTH tetR-type" evidence="4">
    <location>
        <begin position="31"/>
        <end position="91"/>
    </location>
</feature>
<evidence type="ECO:0000256" key="2">
    <source>
        <dbReference type="PROSITE-ProRule" id="PRU00335"/>
    </source>
</evidence>
<feature type="region of interest" description="Disordered" evidence="3">
    <location>
        <begin position="1"/>
        <end position="25"/>
    </location>
</feature>
<dbReference type="SUPFAM" id="SSF48498">
    <property type="entry name" value="Tetracyclin repressor-like, C-terminal domain"/>
    <property type="match status" value="1"/>
</dbReference>
<evidence type="ECO:0000313" key="5">
    <source>
        <dbReference type="EMBL" id="MBB3117878.1"/>
    </source>
</evidence>
<dbReference type="PROSITE" id="PS50977">
    <property type="entry name" value="HTH_TETR_2"/>
    <property type="match status" value="1"/>
</dbReference>
<keyword evidence="6" id="KW-1185">Reference proteome</keyword>
<evidence type="ECO:0000313" key="6">
    <source>
        <dbReference type="Proteomes" id="UP000541535"/>
    </source>
</evidence>
<dbReference type="Gene3D" id="1.10.10.60">
    <property type="entry name" value="Homeodomain-like"/>
    <property type="match status" value="1"/>
</dbReference>
<dbReference type="InterPro" id="IPR039536">
    <property type="entry name" value="TetR_C_Proteobacteria"/>
</dbReference>
<dbReference type="SUPFAM" id="SSF46689">
    <property type="entry name" value="Homeodomain-like"/>
    <property type="match status" value="1"/>
</dbReference>
<dbReference type="InterPro" id="IPR050109">
    <property type="entry name" value="HTH-type_TetR-like_transc_reg"/>
</dbReference>
<dbReference type="Proteomes" id="UP000541535">
    <property type="component" value="Unassembled WGS sequence"/>
</dbReference>
<feature type="DNA-binding region" description="H-T-H motif" evidence="2">
    <location>
        <begin position="54"/>
        <end position="73"/>
    </location>
</feature>
<organism evidence="5 6">
    <name type="scientific">Pseudoduganella violacea</name>
    <dbReference type="NCBI Taxonomy" id="1715466"/>
    <lineage>
        <taxon>Bacteria</taxon>
        <taxon>Pseudomonadati</taxon>
        <taxon>Pseudomonadota</taxon>
        <taxon>Betaproteobacteria</taxon>
        <taxon>Burkholderiales</taxon>
        <taxon>Oxalobacteraceae</taxon>
        <taxon>Telluria group</taxon>
        <taxon>Pseudoduganella</taxon>
    </lineage>
</organism>
<dbReference type="AlphaFoldDB" id="A0A7W5FT65"/>
<keyword evidence="1 2" id="KW-0238">DNA-binding</keyword>